<reference evidence="2" key="2">
    <citation type="journal article" date="2015" name="J. Proteomics">
        <title>Sexual differences in the sialomes of the zebra tick, Rhipicephalus pulchellus.</title>
        <authorList>
            <person name="Tan A.W."/>
            <person name="Francischetti I.M."/>
            <person name="Slovak M."/>
            <person name="Kini R.M."/>
            <person name="Ribeiro J.M."/>
        </authorList>
    </citation>
    <scope>NUCLEOTIDE SEQUENCE</scope>
    <source>
        <tissue evidence="2">Salivary gland</tissue>
    </source>
</reference>
<organism evidence="2">
    <name type="scientific">Rhipicephalus pulchellus</name>
    <name type="common">Yellow backed tick</name>
    <name type="synonym">Dermacentor pulchellus</name>
    <dbReference type="NCBI Taxonomy" id="72859"/>
    <lineage>
        <taxon>Eukaryota</taxon>
        <taxon>Metazoa</taxon>
        <taxon>Ecdysozoa</taxon>
        <taxon>Arthropoda</taxon>
        <taxon>Chelicerata</taxon>
        <taxon>Arachnida</taxon>
        <taxon>Acari</taxon>
        <taxon>Parasitiformes</taxon>
        <taxon>Ixodida</taxon>
        <taxon>Ixodoidea</taxon>
        <taxon>Ixodidae</taxon>
        <taxon>Rhipicephalinae</taxon>
        <taxon>Rhipicephalus</taxon>
        <taxon>Rhipicephalus</taxon>
    </lineage>
</organism>
<dbReference type="EMBL" id="GACK01009241">
    <property type="protein sequence ID" value="JAA55793.1"/>
    <property type="molecule type" value="mRNA"/>
</dbReference>
<evidence type="ECO:0000313" key="2">
    <source>
        <dbReference type="EMBL" id="JAA55793.1"/>
    </source>
</evidence>
<evidence type="ECO:0000256" key="1">
    <source>
        <dbReference type="SAM" id="SignalP"/>
    </source>
</evidence>
<evidence type="ECO:0008006" key="3">
    <source>
        <dbReference type="Google" id="ProtNLM"/>
    </source>
</evidence>
<keyword evidence="1" id="KW-0732">Signal</keyword>
<sequence>MLHPLCLLLSLTSLSHPLLYVLYKAMLCFTLSPNPFSPHITNLHHNFSFPHPCCIMLCFTRSSPSLPHPHFAFRLLAILYYTWLCYASPSFPLPHFVFRLLAILYYTCVGRCEAFDFPRFIISCSGMDGHSRCHSCWRLLVSR</sequence>
<protein>
    <recommendedName>
        <fullName evidence="3">Secreted peptide</fullName>
    </recommendedName>
</protein>
<feature type="chain" id="PRO_5003980536" description="Secreted peptide" evidence="1">
    <location>
        <begin position="18"/>
        <end position="143"/>
    </location>
</feature>
<name>L7LY33_RHIPC</name>
<dbReference type="AlphaFoldDB" id="L7LY33"/>
<feature type="signal peptide" evidence="1">
    <location>
        <begin position="1"/>
        <end position="17"/>
    </location>
</feature>
<reference evidence="2" key="1">
    <citation type="submission" date="2012-11" db="EMBL/GenBank/DDBJ databases">
        <authorList>
            <person name="Lucero-Rivera Y.E."/>
            <person name="Tovar-Ramirez D."/>
        </authorList>
    </citation>
    <scope>NUCLEOTIDE SEQUENCE</scope>
    <source>
        <tissue evidence="2">Salivary gland</tissue>
    </source>
</reference>
<proteinExistence type="evidence at transcript level"/>
<accession>L7LY33</accession>